<sequence>MVRRPRARGGGATRGARQTVGGGWRCRRGGKGGVDGGALAERTAARPEERAPTWPHRPTGRPRHTMSVRPLPATVGHTQGARGSVVAGSLADPALPPPADFRKPHGSGGAGGSTSTEADALRSRPALHQKPPSHTGRPQRDTVGGTRSGGGANATVGGDRR</sequence>
<dbReference type="Proteomes" id="UP000218209">
    <property type="component" value="Unassembled WGS sequence"/>
</dbReference>
<dbReference type="EMBL" id="KV918761">
    <property type="protein sequence ID" value="OSX81537.1"/>
    <property type="molecule type" value="Genomic_DNA"/>
</dbReference>
<proteinExistence type="predicted"/>
<evidence type="ECO:0000256" key="1">
    <source>
        <dbReference type="SAM" id="MobiDB-lite"/>
    </source>
</evidence>
<organism evidence="2 3">
    <name type="scientific">Porphyra umbilicalis</name>
    <name type="common">Purple laver</name>
    <name type="synonym">Red alga</name>
    <dbReference type="NCBI Taxonomy" id="2786"/>
    <lineage>
        <taxon>Eukaryota</taxon>
        <taxon>Rhodophyta</taxon>
        <taxon>Bangiophyceae</taxon>
        <taxon>Bangiales</taxon>
        <taxon>Bangiaceae</taxon>
        <taxon>Porphyra</taxon>
    </lineage>
</organism>
<evidence type="ECO:0000313" key="2">
    <source>
        <dbReference type="EMBL" id="OSX81537.1"/>
    </source>
</evidence>
<keyword evidence="3" id="KW-1185">Reference proteome</keyword>
<evidence type="ECO:0000313" key="3">
    <source>
        <dbReference type="Proteomes" id="UP000218209"/>
    </source>
</evidence>
<dbReference type="AlphaFoldDB" id="A0A1X6PL26"/>
<feature type="region of interest" description="Disordered" evidence="1">
    <location>
        <begin position="1"/>
        <end position="161"/>
    </location>
</feature>
<gene>
    <name evidence="2" type="ORF">BU14_0014s0087</name>
</gene>
<name>A0A1X6PL26_PORUM</name>
<accession>A0A1X6PL26</accession>
<reference evidence="2 3" key="1">
    <citation type="submission" date="2017-03" db="EMBL/GenBank/DDBJ databases">
        <title>WGS assembly of Porphyra umbilicalis.</title>
        <authorList>
            <person name="Brawley S.H."/>
            <person name="Blouin N.A."/>
            <person name="Ficko-Blean E."/>
            <person name="Wheeler G.L."/>
            <person name="Lohr M."/>
            <person name="Goodson H.V."/>
            <person name="Jenkins J.W."/>
            <person name="Blaby-Haas C.E."/>
            <person name="Helliwell K.E."/>
            <person name="Chan C."/>
            <person name="Marriage T."/>
            <person name="Bhattacharya D."/>
            <person name="Klein A.S."/>
            <person name="Badis Y."/>
            <person name="Brodie J."/>
            <person name="Cao Y."/>
            <person name="Collen J."/>
            <person name="Dittami S.M."/>
            <person name="Gachon C.M."/>
            <person name="Green B.R."/>
            <person name="Karpowicz S."/>
            <person name="Kim J.W."/>
            <person name="Kudahl U."/>
            <person name="Lin S."/>
            <person name="Michel G."/>
            <person name="Mittag M."/>
            <person name="Olson B.J."/>
            <person name="Pangilinan J."/>
            <person name="Peng Y."/>
            <person name="Qiu H."/>
            <person name="Shu S."/>
            <person name="Singer J.T."/>
            <person name="Smith A.G."/>
            <person name="Sprecher B.N."/>
            <person name="Wagner V."/>
            <person name="Wang W."/>
            <person name="Wang Z.-Y."/>
            <person name="Yan J."/>
            <person name="Yarish C."/>
            <person name="Zoeuner-Riek S."/>
            <person name="Zhuang Y."/>
            <person name="Zou Y."/>
            <person name="Lindquist E.A."/>
            <person name="Grimwood J."/>
            <person name="Barry K."/>
            <person name="Rokhsar D.S."/>
            <person name="Schmutz J."/>
            <person name="Stiller J.W."/>
            <person name="Grossman A.R."/>
            <person name="Prochnik S.E."/>
        </authorList>
    </citation>
    <scope>NUCLEOTIDE SEQUENCE [LARGE SCALE GENOMIC DNA]</scope>
    <source>
        <strain evidence="2">4086291</strain>
    </source>
</reference>
<protein>
    <submittedName>
        <fullName evidence="2">Uncharacterized protein</fullName>
    </submittedName>
</protein>